<dbReference type="Pfam" id="PF01233">
    <property type="entry name" value="NMT"/>
    <property type="match status" value="1"/>
</dbReference>
<evidence type="ECO:0000313" key="12">
    <source>
        <dbReference type="Proteomes" id="UP000054248"/>
    </source>
</evidence>
<dbReference type="PANTHER" id="PTHR11377">
    <property type="entry name" value="N-MYRISTOYL TRANSFERASE"/>
    <property type="match status" value="1"/>
</dbReference>
<dbReference type="EC" id="2.3.1.97" evidence="2 6"/>
<dbReference type="InterPro" id="IPR000903">
    <property type="entry name" value="NMT"/>
</dbReference>
<feature type="domain" description="Glycylpeptide N-tetradecanoyltransferase C-terminal" evidence="10">
    <location>
        <begin position="397"/>
        <end position="581"/>
    </location>
</feature>
<feature type="region of interest" description="Disordered" evidence="8">
    <location>
        <begin position="95"/>
        <end position="115"/>
    </location>
</feature>
<evidence type="ECO:0000256" key="6">
    <source>
        <dbReference type="RuleBase" id="RU000586"/>
    </source>
</evidence>
<reference evidence="11 12" key="1">
    <citation type="submission" date="2014-04" db="EMBL/GenBank/DDBJ databases">
        <authorList>
            <consortium name="DOE Joint Genome Institute"/>
            <person name="Kuo A."/>
            <person name="Girlanda M."/>
            <person name="Perotto S."/>
            <person name="Kohler A."/>
            <person name="Nagy L.G."/>
            <person name="Floudas D."/>
            <person name="Copeland A."/>
            <person name="Barry K.W."/>
            <person name="Cichocki N."/>
            <person name="Veneault-Fourrey C."/>
            <person name="LaButti K."/>
            <person name="Lindquist E.A."/>
            <person name="Lipzen A."/>
            <person name="Lundell T."/>
            <person name="Morin E."/>
            <person name="Murat C."/>
            <person name="Sun H."/>
            <person name="Tunlid A."/>
            <person name="Henrissat B."/>
            <person name="Grigoriev I.V."/>
            <person name="Hibbett D.S."/>
            <person name="Martin F."/>
            <person name="Nordberg H.P."/>
            <person name="Cantor M.N."/>
            <person name="Hua S.X."/>
        </authorList>
    </citation>
    <scope>NUCLEOTIDE SEQUENCE [LARGE SCALE GENOMIC DNA]</scope>
    <source>
        <strain evidence="11 12">MUT 4182</strain>
    </source>
</reference>
<dbReference type="OrthoDB" id="60315at2759"/>
<dbReference type="Pfam" id="PF02799">
    <property type="entry name" value="NMT_C"/>
    <property type="match status" value="1"/>
</dbReference>
<gene>
    <name evidence="11" type="ORF">M407DRAFT_24448</name>
</gene>
<feature type="region of interest" description="Disordered" evidence="8">
    <location>
        <begin position="186"/>
        <end position="205"/>
    </location>
</feature>
<dbReference type="SUPFAM" id="SSF55729">
    <property type="entry name" value="Acyl-CoA N-acyltransferases (Nat)"/>
    <property type="match status" value="2"/>
</dbReference>
<keyword evidence="12" id="KW-1185">Reference proteome</keyword>
<dbReference type="InterPro" id="IPR022676">
    <property type="entry name" value="NMT_N"/>
</dbReference>
<evidence type="ECO:0000256" key="3">
    <source>
        <dbReference type="ARBA" id="ARBA00022240"/>
    </source>
</evidence>
<dbReference type="GO" id="GO:0005737">
    <property type="term" value="C:cytoplasm"/>
    <property type="evidence" value="ECO:0007669"/>
    <property type="project" value="TreeGrafter"/>
</dbReference>
<dbReference type="GO" id="GO:0004379">
    <property type="term" value="F:glycylpeptide N-tetradecanoyltransferase activity"/>
    <property type="evidence" value="ECO:0007669"/>
    <property type="project" value="UniProtKB-EC"/>
</dbReference>
<dbReference type="Proteomes" id="UP000054248">
    <property type="component" value="Unassembled WGS sequence"/>
</dbReference>
<evidence type="ECO:0000259" key="10">
    <source>
        <dbReference type="Pfam" id="PF02799"/>
    </source>
</evidence>
<dbReference type="PANTHER" id="PTHR11377:SF5">
    <property type="entry name" value="GLYCYLPEPTIDE N-TETRADECANOYLTRANSFERASE"/>
    <property type="match status" value="1"/>
</dbReference>
<feature type="domain" description="Glycylpeptide N-tetradecanoyltransferase N-terminal" evidence="9">
    <location>
        <begin position="195"/>
        <end position="359"/>
    </location>
</feature>
<dbReference type="HOGENOM" id="CLU_022882_2_0_1"/>
<comment type="similarity">
    <text evidence="1 7">Belongs to the NMT family.</text>
</comment>
<evidence type="ECO:0000256" key="1">
    <source>
        <dbReference type="ARBA" id="ARBA00009469"/>
    </source>
</evidence>
<comment type="function">
    <text evidence="6">Adds a myristoyl group to the N-terminal glycine residue of certain cellular proteins.</text>
</comment>
<dbReference type="STRING" id="1051891.A0A0C3KXV0"/>
<feature type="compositionally biased region" description="Basic and acidic residues" evidence="8">
    <location>
        <begin position="1"/>
        <end position="18"/>
    </location>
</feature>
<proteinExistence type="inferred from homology"/>
<dbReference type="Gene3D" id="3.40.630.30">
    <property type="match status" value="2"/>
</dbReference>
<dbReference type="AlphaFoldDB" id="A0A0C3KXV0"/>
<evidence type="ECO:0000256" key="4">
    <source>
        <dbReference type="ARBA" id="ARBA00022679"/>
    </source>
</evidence>
<accession>A0A0C3KXV0</accession>
<comment type="catalytic activity">
    <reaction evidence="6">
        <text>N-terminal glycyl-[protein] + tetradecanoyl-CoA = N-tetradecanoylglycyl-[protein] + CoA + H(+)</text>
        <dbReference type="Rhea" id="RHEA:15521"/>
        <dbReference type="Rhea" id="RHEA-COMP:12666"/>
        <dbReference type="Rhea" id="RHEA-COMP:12667"/>
        <dbReference type="ChEBI" id="CHEBI:15378"/>
        <dbReference type="ChEBI" id="CHEBI:57287"/>
        <dbReference type="ChEBI" id="CHEBI:57385"/>
        <dbReference type="ChEBI" id="CHEBI:64723"/>
        <dbReference type="ChEBI" id="CHEBI:133050"/>
        <dbReference type="EC" id="2.3.1.97"/>
    </reaction>
</comment>
<evidence type="ECO:0000313" key="11">
    <source>
        <dbReference type="EMBL" id="KIO26233.1"/>
    </source>
</evidence>
<protein>
    <recommendedName>
        <fullName evidence="3 6">Glycylpeptide N-tetradecanoyltransferase</fullName>
        <ecNumber evidence="2 6">2.3.1.97</ecNumber>
    </recommendedName>
</protein>
<dbReference type="InterPro" id="IPR022677">
    <property type="entry name" value="NMT_C"/>
</dbReference>
<evidence type="ECO:0000259" key="9">
    <source>
        <dbReference type="Pfam" id="PF01233"/>
    </source>
</evidence>
<feature type="region of interest" description="Disordered" evidence="8">
    <location>
        <begin position="1"/>
        <end position="56"/>
    </location>
</feature>
<name>A0A0C3KXV0_9AGAM</name>
<dbReference type="EMBL" id="KN823027">
    <property type="protein sequence ID" value="KIO26233.1"/>
    <property type="molecule type" value="Genomic_DNA"/>
</dbReference>
<evidence type="ECO:0000256" key="2">
    <source>
        <dbReference type="ARBA" id="ARBA00012923"/>
    </source>
</evidence>
<evidence type="ECO:0000256" key="5">
    <source>
        <dbReference type="ARBA" id="ARBA00023315"/>
    </source>
</evidence>
<feature type="compositionally biased region" description="Basic and acidic residues" evidence="8">
    <location>
        <begin position="27"/>
        <end position="44"/>
    </location>
</feature>
<evidence type="ECO:0000256" key="8">
    <source>
        <dbReference type="SAM" id="MobiDB-lite"/>
    </source>
</evidence>
<evidence type="ECO:0000256" key="7">
    <source>
        <dbReference type="RuleBase" id="RU004178"/>
    </source>
</evidence>
<keyword evidence="4 6" id="KW-0808">Transferase</keyword>
<keyword evidence="5 6" id="KW-0012">Acyltransferase</keyword>
<reference evidence="12" key="2">
    <citation type="submission" date="2015-01" db="EMBL/GenBank/DDBJ databases">
        <title>Evolutionary Origins and Diversification of the Mycorrhizal Mutualists.</title>
        <authorList>
            <consortium name="DOE Joint Genome Institute"/>
            <consortium name="Mycorrhizal Genomics Consortium"/>
            <person name="Kohler A."/>
            <person name="Kuo A."/>
            <person name="Nagy L.G."/>
            <person name="Floudas D."/>
            <person name="Copeland A."/>
            <person name="Barry K.W."/>
            <person name="Cichocki N."/>
            <person name="Veneault-Fourrey C."/>
            <person name="LaButti K."/>
            <person name="Lindquist E.A."/>
            <person name="Lipzen A."/>
            <person name="Lundell T."/>
            <person name="Morin E."/>
            <person name="Murat C."/>
            <person name="Riley R."/>
            <person name="Ohm R."/>
            <person name="Sun H."/>
            <person name="Tunlid A."/>
            <person name="Henrissat B."/>
            <person name="Grigoriev I.V."/>
            <person name="Hibbett D.S."/>
            <person name="Martin F."/>
        </authorList>
    </citation>
    <scope>NUCLEOTIDE SEQUENCE [LARGE SCALE GENOMIC DNA]</scope>
    <source>
        <strain evidence="12">MUT 4182</strain>
    </source>
</reference>
<sequence>MPSDEEKQPAKSPKIEEADNHEDDDEVAKSDAEGGEDHAPVEGGKKKRKRKGKGKVAQALNNVISAASGEKDKDKIPQVLVDTVVQAVNAQGGVIKDDEPPAARPSTSKVVAAPGKKPVTEEEVRKVLEILKAVDVLQGKTGLGGRTRRRWENTRSGSDVHIRNKSWKHLKHFYLTALVLEDSARREQLSGDDGPIEPSVPPEQVRQEPYQLPTNFVWSQIDMEDSEQKREVFELLSLHYVEDNDAAFRFKYSAEFLEWQVPIFGALTPPGYYKDWHIGVRGRPKNKLVRFISTIPLKLCAHDNELNCSEVNWICIHRKLRSKRLAPVLIKEVTSRCHVKGVFQAIYTAGAVLPTPVSTTRLVLSPHSQHTKTCRGQLRIRPSELYSRPYDQAGGRPATTSVPGLREMEEHDLDAVESLLSRYLQRFNMTTQYSKEEVRHDLLSGRGEGEIGADGIPGRRSKQVVWAYIVENSDTRQITGFFSFYSLPSTIIKSPKPSLLEAAYLFYYATDVAFQNEAEVETSIKRRLTELIGDAVAKFDVMNAMILMDNWSFLADLKFGPGDGYLNFYLYNWRTHVLEGREPLEASNGGGQGIGRGLSVVML</sequence>
<dbReference type="InterPro" id="IPR016181">
    <property type="entry name" value="Acyl_CoA_acyltransferase"/>
</dbReference>
<organism evidence="11 12">
    <name type="scientific">Tulasnella calospora MUT 4182</name>
    <dbReference type="NCBI Taxonomy" id="1051891"/>
    <lineage>
        <taxon>Eukaryota</taxon>
        <taxon>Fungi</taxon>
        <taxon>Dikarya</taxon>
        <taxon>Basidiomycota</taxon>
        <taxon>Agaricomycotina</taxon>
        <taxon>Agaricomycetes</taxon>
        <taxon>Cantharellales</taxon>
        <taxon>Tulasnellaceae</taxon>
        <taxon>Tulasnella</taxon>
    </lineage>
</organism>
<dbReference type="InterPro" id="IPR022678">
    <property type="entry name" value="NMT_CS"/>
</dbReference>
<dbReference type="PROSITE" id="PS00976">
    <property type="entry name" value="NMT_2"/>
    <property type="match status" value="1"/>
</dbReference>
<feature type="compositionally biased region" description="Basic residues" evidence="8">
    <location>
        <begin position="45"/>
        <end position="54"/>
    </location>
</feature>